<evidence type="ECO:0000259" key="6">
    <source>
        <dbReference type="Pfam" id="PF01578"/>
    </source>
</evidence>
<feature type="transmembrane region" description="Helical" evidence="5">
    <location>
        <begin position="214"/>
        <end position="232"/>
    </location>
</feature>
<protein>
    <submittedName>
        <fullName evidence="7">HemX protein</fullName>
    </submittedName>
</protein>
<sequence length="271" mass="31311">MAAMRALYDAFNLMYALSLILFFSDLIQPRRFVNRTALVLLFVAFGLESGLLLMRLRALGYVAVYTRMDVLFLVSWLLMLITLVLDTFFRIGLALFFVNVLGYALVAFDTFGRQGKFLFPKHQLDLLVLHVSLAVISYVCFAFAFVYSFMYLIQDRVLRAKRWNQLYFRLPALERLDTFAFRSVALGVPVLLVAMVLGVIWGKLVLNRWILMDPKPLATLIVWLMYAVYLGFRIRSGWGGRQLAWYNMFCALAVLLNFAVVNDYSNFHHAF</sequence>
<reference evidence="7 8" key="1">
    <citation type="submission" date="2023-07" db="EMBL/GenBank/DDBJ databases">
        <title>Genomic Encyclopedia of Type Strains, Phase IV (KMG-IV): sequencing the most valuable type-strain genomes for metagenomic binning, comparative biology and taxonomic classification.</title>
        <authorList>
            <person name="Goeker M."/>
        </authorList>
    </citation>
    <scope>NUCLEOTIDE SEQUENCE [LARGE SCALE GENOMIC DNA]</scope>
    <source>
        <strain evidence="7 8">DSM 4006</strain>
    </source>
</reference>
<evidence type="ECO:0000256" key="3">
    <source>
        <dbReference type="ARBA" id="ARBA00022989"/>
    </source>
</evidence>
<feature type="domain" description="Cytochrome c assembly protein" evidence="6">
    <location>
        <begin position="69"/>
        <end position="265"/>
    </location>
</feature>
<dbReference type="EMBL" id="JAUSTP010000001">
    <property type="protein sequence ID" value="MDQ0188289.1"/>
    <property type="molecule type" value="Genomic_DNA"/>
</dbReference>
<feature type="transmembrane region" description="Helical" evidence="5">
    <location>
        <begin position="88"/>
        <end position="108"/>
    </location>
</feature>
<evidence type="ECO:0000256" key="2">
    <source>
        <dbReference type="ARBA" id="ARBA00022692"/>
    </source>
</evidence>
<proteinExistence type="predicted"/>
<keyword evidence="4 5" id="KW-0472">Membrane</keyword>
<feature type="transmembrane region" description="Helical" evidence="5">
    <location>
        <begin position="128"/>
        <end position="153"/>
    </location>
</feature>
<evidence type="ECO:0000313" key="7">
    <source>
        <dbReference type="EMBL" id="MDQ0188289.1"/>
    </source>
</evidence>
<dbReference type="Proteomes" id="UP001232973">
    <property type="component" value="Unassembled WGS sequence"/>
</dbReference>
<feature type="transmembrane region" description="Helical" evidence="5">
    <location>
        <begin position="6"/>
        <end position="24"/>
    </location>
</feature>
<dbReference type="InterPro" id="IPR045062">
    <property type="entry name" value="Cyt_c_biogenesis_CcsA/CcmC"/>
</dbReference>
<dbReference type="Pfam" id="PF01578">
    <property type="entry name" value="Cytochrom_C_asm"/>
    <property type="match status" value="1"/>
</dbReference>
<dbReference type="InterPro" id="IPR002541">
    <property type="entry name" value="Cyt_c_assembly"/>
</dbReference>
<evidence type="ECO:0000256" key="4">
    <source>
        <dbReference type="ARBA" id="ARBA00023136"/>
    </source>
</evidence>
<evidence type="ECO:0000256" key="5">
    <source>
        <dbReference type="SAM" id="Phobius"/>
    </source>
</evidence>
<dbReference type="PANTHER" id="PTHR30071:SF15">
    <property type="entry name" value="PROTEIN HEMX"/>
    <property type="match status" value="1"/>
</dbReference>
<feature type="transmembrane region" description="Helical" evidence="5">
    <location>
        <begin position="244"/>
        <end position="261"/>
    </location>
</feature>
<organism evidence="7 8">
    <name type="scientific">Alicyclobacillus cycloheptanicus</name>
    <dbReference type="NCBI Taxonomy" id="1457"/>
    <lineage>
        <taxon>Bacteria</taxon>
        <taxon>Bacillati</taxon>
        <taxon>Bacillota</taxon>
        <taxon>Bacilli</taxon>
        <taxon>Bacillales</taxon>
        <taxon>Alicyclobacillaceae</taxon>
        <taxon>Alicyclobacillus</taxon>
    </lineage>
</organism>
<keyword evidence="2 5" id="KW-0812">Transmembrane</keyword>
<dbReference type="RefSeq" id="WP_274455697.1">
    <property type="nucleotide sequence ID" value="NZ_CP067097.1"/>
</dbReference>
<feature type="transmembrane region" description="Helical" evidence="5">
    <location>
        <begin position="62"/>
        <end position="81"/>
    </location>
</feature>
<keyword evidence="3 5" id="KW-1133">Transmembrane helix</keyword>
<keyword evidence="8" id="KW-1185">Reference proteome</keyword>
<evidence type="ECO:0000313" key="8">
    <source>
        <dbReference type="Proteomes" id="UP001232973"/>
    </source>
</evidence>
<comment type="subcellular location">
    <subcellularLocation>
        <location evidence="1">Membrane</location>
        <topology evidence="1">Multi-pass membrane protein</topology>
    </subcellularLocation>
</comment>
<feature type="transmembrane region" description="Helical" evidence="5">
    <location>
        <begin position="36"/>
        <end position="56"/>
    </location>
</feature>
<evidence type="ECO:0000256" key="1">
    <source>
        <dbReference type="ARBA" id="ARBA00004141"/>
    </source>
</evidence>
<name>A0ABT9XDB3_9BACL</name>
<gene>
    <name evidence="7" type="ORF">J2S03_000093</name>
</gene>
<dbReference type="PANTHER" id="PTHR30071">
    <property type="entry name" value="HEME EXPORTER PROTEIN C"/>
    <property type="match status" value="1"/>
</dbReference>
<feature type="transmembrane region" description="Helical" evidence="5">
    <location>
        <begin position="179"/>
        <end position="202"/>
    </location>
</feature>
<accession>A0ABT9XDB3</accession>
<comment type="caution">
    <text evidence="7">The sequence shown here is derived from an EMBL/GenBank/DDBJ whole genome shotgun (WGS) entry which is preliminary data.</text>
</comment>